<comment type="caution">
    <text evidence="2">The sequence shown here is derived from an EMBL/GenBank/DDBJ whole genome shotgun (WGS) entry which is preliminary data.</text>
</comment>
<sequence>MVVNGSLMLTPAQRTLVEKSRAAKQQRAAALEAQHKLDARARAHVQEIKARCQPQHTAQRLILRHVGEELARVAHRERLMPSKARSTFETKVSNNYKTPVADSSNHEDQPLKPLSADEGYDEERFGSVRRPPRKQRPNLWVPVSVSHHLPHFSGQN</sequence>
<name>A0AAD9LB18_9STRA</name>
<evidence type="ECO:0000313" key="3">
    <source>
        <dbReference type="Proteomes" id="UP001259832"/>
    </source>
</evidence>
<keyword evidence="3" id="KW-1185">Reference proteome</keyword>
<dbReference type="EMBL" id="JASMQC010000043">
    <property type="protein sequence ID" value="KAK1929930.1"/>
    <property type="molecule type" value="Genomic_DNA"/>
</dbReference>
<dbReference type="Proteomes" id="UP001259832">
    <property type="component" value="Unassembled WGS sequence"/>
</dbReference>
<proteinExistence type="predicted"/>
<protein>
    <submittedName>
        <fullName evidence="2">Uncharacterized protein</fullName>
    </submittedName>
</protein>
<accession>A0AAD9LB18</accession>
<gene>
    <name evidence="2" type="ORF">P3T76_014605</name>
</gene>
<feature type="compositionally biased region" description="Polar residues" evidence="1">
    <location>
        <begin position="84"/>
        <end position="103"/>
    </location>
</feature>
<reference evidence="2" key="1">
    <citation type="submission" date="2023-08" db="EMBL/GenBank/DDBJ databases">
        <title>Reference Genome Resource for the Citrus Pathogen Phytophthora citrophthora.</title>
        <authorList>
            <person name="Moller H."/>
            <person name="Coetzee B."/>
            <person name="Rose L.J."/>
            <person name="Van Niekerk J.M."/>
        </authorList>
    </citation>
    <scope>NUCLEOTIDE SEQUENCE</scope>
    <source>
        <strain evidence="2">STE-U-9442</strain>
    </source>
</reference>
<evidence type="ECO:0000256" key="1">
    <source>
        <dbReference type="SAM" id="MobiDB-lite"/>
    </source>
</evidence>
<dbReference type="AlphaFoldDB" id="A0AAD9LB18"/>
<feature type="region of interest" description="Disordered" evidence="1">
    <location>
        <begin position="81"/>
        <end position="142"/>
    </location>
</feature>
<organism evidence="2 3">
    <name type="scientific">Phytophthora citrophthora</name>
    <dbReference type="NCBI Taxonomy" id="4793"/>
    <lineage>
        <taxon>Eukaryota</taxon>
        <taxon>Sar</taxon>
        <taxon>Stramenopiles</taxon>
        <taxon>Oomycota</taxon>
        <taxon>Peronosporomycetes</taxon>
        <taxon>Peronosporales</taxon>
        <taxon>Peronosporaceae</taxon>
        <taxon>Phytophthora</taxon>
    </lineage>
</organism>
<evidence type="ECO:0000313" key="2">
    <source>
        <dbReference type="EMBL" id="KAK1929930.1"/>
    </source>
</evidence>